<evidence type="ECO:0000256" key="6">
    <source>
        <dbReference type="ARBA" id="ARBA00022737"/>
    </source>
</evidence>
<dbReference type="Gene3D" id="1.20.1280.290">
    <property type="match status" value="2"/>
</dbReference>
<keyword evidence="8 9" id="KW-0472">Membrane</keyword>
<evidence type="ECO:0000256" key="5">
    <source>
        <dbReference type="ARBA" id="ARBA00022692"/>
    </source>
</evidence>
<dbReference type="FunFam" id="1.20.1280.290:FF:000002">
    <property type="entry name" value="Bidirectional sugar transporter SWEET"/>
    <property type="match status" value="1"/>
</dbReference>
<feature type="transmembrane region" description="Helical" evidence="9">
    <location>
        <begin position="126"/>
        <end position="152"/>
    </location>
</feature>
<dbReference type="InterPro" id="IPR004316">
    <property type="entry name" value="SWEET_rpt"/>
</dbReference>
<sequence>MEDISFIIGVIGNVISALLFLSPAKTFIRIVGNKSTEEFESFPYIATLLSASIWTYYGIIKPGAILVSTVNGFGALVQLVYVTLFLIFAPSSKKATTAMWVVIVDVGCLGAILSISWFLMNEDMRINVIGLIGAALNIVMYGSPLSALGTVLRSKSVEYMPFLLSLCVFLNGGVWTIYALLVKDPFLGVPNAAGFILGAIQLAVYAKYRKSSNDKQSYEPLIESSIP</sequence>
<dbReference type="GO" id="GO:0012505">
    <property type="term" value="C:endomembrane system"/>
    <property type="evidence" value="ECO:0007669"/>
    <property type="project" value="UniProtKB-SubCell"/>
</dbReference>
<dbReference type="GO" id="GO:0051260">
    <property type="term" value="P:protein homooligomerization"/>
    <property type="evidence" value="ECO:0007669"/>
    <property type="project" value="UniProtKB-ARBA"/>
</dbReference>
<keyword evidence="4 10" id="KW-0762">Sugar transport</keyword>
<keyword evidence="5 9" id="KW-0812">Transmembrane</keyword>
<feature type="transmembrane region" description="Helical" evidence="9">
    <location>
        <begin position="65"/>
        <end position="88"/>
    </location>
</feature>
<evidence type="ECO:0000256" key="4">
    <source>
        <dbReference type="ARBA" id="ARBA00022597"/>
    </source>
</evidence>
<evidence type="ECO:0000256" key="7">
    <source>
        <dbReference type="ARBA" id="ARBA00022989"/>
    </source>
</evidence>
<comment type="similarity">
    <text evidence="2">Belongs to the SWEET sugar transporter family.</text>
</comment>
<name>A0A3Q9VAN3_9CARY</name>
<keyword evidence="3" id="KW-0813">Transport</keyword>
<feature type="transmembrane region" description="Helical" evidence="9">
    <location>
        <begin position="100"/>
        <end position="120"/>
    </location>
</feature>
<evidence type="ECO:0000256" key="1">
    <source>
        <dbReference type="ARBA" id="ARBA00004127"/>
    </source>
</evidence>
<dbReference type="PANTHER" id="PTHR10791">
    <property type="entry name" value="RAG1-ACTIVATING PROTEIN 1"/>
    <property type="match status" value="1"/>
</dbReference>
<comment type="subcellular location">
    <subcellularLocation>
        <location evidence="1">Endomembrane system</location>
        <topology evidence="1">Multi-pass membrane protein</topology>
    </subcellularLocation>
</comment>
<dbReference type="GO" id="GO:0016020">
    <property type="term" value="C:membrane"/>
    <property type="evidence" value="ECO:0007669"/>
    <property type="project" value="InterPro"/>
</dbReference>
<dbReference type="Pfam" id="PF03083">
    <property type="entry name" value="MtN3_slv"/>
    <property type="match status" value="2"/>
</dbReference>
<reference evidence="10" key="1">
    <citation type="submission" date="2017-12" db="EMBL/GenBank/DDBJ databases">
        <authorList>
            <person name="Ma H."/>
        </authorList>
    </citation>
    <scope>NUCLEOTIDE SEQUENCE</scope>
</reference>
<dbReference type="FunFam" id="1.20.1280.290:FF:000001">
    <property type="entry name" value="Bidirectional sugar transporter SWEET"/>
    <property type="match status" value="1"/>
</dbReference>
<feature type="transmembrane region" description="Helical" evidence="9">
    <location>
        <begin position="187"/>
        <end position="206"/>
    </location>
</feature>
<evidence type="ECO:0000256" key="2">
    <source>
        <dbReference type="ARBA" id="ARBA00007809"/>
    </source>
</evidence>
<evidence type="ECO:0000256" key="9">
    <source>
        <dbReference type="SAM" id="Phobius"/>
    </source>
</evidence>
<dbReference type="PANTHER" id="PTHR10791:SF120">
    <property type="entry name" value="BIDIRECTIONAL SUGAR TRANSPORTER SWEET17"/>
    <property type="match status" value="1"/>
</dbReference>
<dbReference type="AlphaFoldDB" id="A0A3Q9VAN3"/>
<feature type="transmembrane region" description="Helical" evidence="9">
    <location>
        <begin position="159"/>
        <end position="181"/>
    </location>
</feature>
<dbReference type="GO" id="GO:0051119">
    <property type="term" value="F:sugar transmembrane transporter activity"/>
    <property type="evidence" value="ECO:0007669"/>
    <property type="project" value="InterPro"/>
</dbReference>
<protein>
    <submittedName>
        <fullName evidence="10">Sugar transporter</fullName>
    </submittedName>
</protein>
<evidence type="ECO:0000313" key="10">
    <source>
        <dbReference type="EMBL" id="AZZ65888.1"/>
    </source>
</evidence>
<feature type="transmembrane region" description="Helical" evidence="9">
    <location>
        <begin position="6"/>
        <end position="22"/>
    </location>
</feature>
<feature type="transmembrane region" description="Helical" evidence="9">
    <location>
        <begin position="42"/>
        <end position="59"/>
    </location>
</feature>
<accession>A0A3Q9VAN3</accession>
<evidence type="ECO:0000256" key="8">
    <source>
        <dbReference type="ARBA" id="ARBA00023136"/>
    </source>
</evidence>
<proteinExistence type="evidence at transcript level"/>
<organism evidence="10">
    <name type="scientific">Dianthus spiculifolius</name>
    <dbReference type="NCBI Taxonomy" id="1268176"/>
    <lineage>
        <taxon>Eukaryota</taxon>
        <taxon>Viridiplantae</taxon>
        <taxon>Streptophyta</taxon>
        <taxon>Embryophyta</taxon>
        <taxon>Tracheophyta</taxon>
        <taxon>Spermatophyta</taxon>
        <taxon>Magnoliopsida</taxon>
        <taxon>eudicotyledons</taxon>
        <taxon>Gunneridae</taxon>
        <taxon>Pentapetalae</taxon>
        <taxon>Caryophyllales</taxon>
        <taxon>Caryophyllaceae</taxon>
        <taxon>Caryophylleae</taxon>
        <taxon>Dianthus</taxon>
    </lineage>
</organism>
<keyword evidence="7 9" id="KW-1133">Transmembrane helix</keyword>
<dbReference type="InterPro" id="IPR047664">
    <property type="entry name" value="SWEET"/>
</dbReference>
<gene>
    <name evidence="10" type="primary">SWEET16</name>
</gene>
<keyword evidence="6" id="KW-0677">Repeat</keyword>
<dbReference type="EMBL" id="MG719864">
    <property type="protein sequence ID" value="AZZ65888.1"/>
    <property type="molecule type" value="mRNA"/>
</dbReference>
<evidence type="ECO:0000256" key="3">
    <source>
        <dbReference type="ARBA" id="ARBA00022448"/>
    </source>
</evidence>